<evidence type="ECO:0000313" key="3">
    <source>
        <dbReference type="Proteomes" id="UP001163846"/>
    </source>
</evidence>
<evidence type="ECO:0000256" key="1">
    <source>
        <dbReference type="SAM" id="MobiDB-lite"/>
    </source>
</evidence>
<comment type="caution">
    <text evidence="2">The sequence shown here is derived from an EMBL/GenBank/DDBJ whole genome shotgun (WGS) entry which is preliminary data.</text>
</comment>
<accession>A0AA38NYC8</accession>
<proteinExistence type="predicted"/>
<feature type="compositionally biased region" description="Low complexity" evidence="1">
    <location>
        <begin position="195"/>
        <end position="221"/>
    </location>
</feature>
<dbReference type="AlphaFoldDB" id="A0AA38NYC8"/>
<sequence>MDSPSWKDVFHSAFGSCLHCFKAPSSNDDSDSDSFQRPPRYLESLLTEPLLDTDTEAETVSLHSNVGQNRSRRKKKLQKKHITFFGYDLFGRRSTGPIHLPEDEDEEEHDEISRRSRRQRQRPARTSSTLSFDGNISDAAPLDSAAINERVIEEEEVRAAKEREKEERKRKRRERKEMKRFAAALAQTGGEGEFEGFQGSGTSYPHIPSPFQQEFSPSSPSVCSDNFGPFQQATASAVDGDEDDAADLDGGLYAARKPNEGGSSVSGGGSDSRRSPGGTSASRSDYSNSRPSTLASEFSSPTPKTKNPKKSSSSSSSSKTKSAKSRSSASATSSEQNESLVSPASPNSLMSPASSFSMIPPSGAEDKLALDFQRSGFPMPGFGAYSDSERNFPSPGLGFNGVPRNGVARGGAFLASRD</sequence>
<feature type="compositionally biased region" description="Polar residues" evidence="1">
    <location>
        <begin position="281"/>
        <end position="298"/>
    </location>
</feature>
<name>A0AA38NYC8_9AGAR</name>
<evidence type="ECO:0000313" key="2">
    <source>
        <dbReference type="EMBL" id="KAJ3832897.1"/>
    </source>
</evidence>
<organism evidence="2 3">
    <name type="scientific">Lentinula raphanica</name>
    <dbReference type="NCBI Taxonomy" id="153919"/>
    <lineage>
        <taxon>Eukaryota</taxon>
        <taxon>Fungi</taxon>
        <taxon>Dikarya</taxon>
        <taxon>Basidiomycota</taxon>
        <taxon>Agaricomycotina</taxon>
        <taxon>Agaricomycetes</taxon>
        <taxon>Agaricomycetidae</taxon>
        <taxon>Agaricales</taxon>
        <taxon>Marasmiineae</taxon>
        <taxon>Omphalotaceae</taxon>
        <taxon>Lentinula</taxon>
    </lineage>
</organism>
<keyword evidence="3" id="KW-1185">Reference proteome</keyword>
<feature type="compositionally biased region" description="Low complexity" evidence="1">
    <location>
        <begin position="299"/>
        <end position="334"/>
    </location>
</feature>
<reference evidence="2" key="1">
    <citation type="submission" date="2022-08" db="EMBL/GenBank/DDBJ databases">
        <authorList>
            <consortium name="DOE Joint Genome Institute"/>
            <person name="Min B."/>
            <person name="Riley R."/>
            <person name="Sierra-Patev S."/>
            <person name="Naranjo-Ortiz M."/>
            <person name="Looney B."/>
            <person name="Konkel Z."/>
            <person name="Slot J.C."/>
            <person name="Sakamoto Y."/>
            <person name="Steenwyk J.L."/>
            <person name="Rokas A."/>
            <person name="Carro J."/>
            <person name="Camarero S."/>
            <person name="Ferreira P."/>
            <person name="Molpeceres G."/>
            <person name="Ruiz-Duenas F.J."/>
            <person name="Serrano A."/>
            <person name="Henrissat B."/>
            <person name="Drula E."/>
            <person name="Hughes K.W."/>
            <person name="Mata J.L."/>
            <person name="Ishikawa N.K."/>
            <person name="Vargas-Isla R."/>
            <person name="Ushijima S."/>
            <person name="Smith C.A."/>
            <person name="Ahrendt S."/>
            <person name="Andreopoulos W."/>
            <person name="He G."/>
            <person name="Labutti K."/>
            <person name="Lipzen A."/>
            <person name="Ng V."/>
            <person name="Sandor L."/>
            <person name="Barry K."/>
            <person name="Martinez A.T."/>
            <person name="Xiao Y."/>
            <person name="Gibbons J.G."/>
            <person name="Terashima K."/>
            <person name="Hibbett D.S."/>
            <person name="Grigoriev I.V."/>
        </authorList>
    </citation>
    <scope>NUCLEOTIDE SEQUENCE</scope>
    <source>
        <strain evidence="2">TFB9207</strain>
    </source>
</reference>
<feature type="compositionally biased region" description="Polar residues" evidence="1">
    <location>
        <begin position="335"/>
        <end position="357"/>
    </location>
</feature>
<feature type="compositionally biased region" description="Basic and acidic residues" evidence="1">
    <location>
        <begin position="157"/>
        <end position="167"/>
    </location>
</feature>
<dbReference type="EMBL" id="MU806822">
    <property type="protein sequence ID" value="KAJ3832897.1"/>
    <property type="molecule type" value="Genomic_DNA"/>
</dbReference>
<dbReference type="Proteomes" id="UP001163846">
    <property type="component" value="Unassembled WGS sequence"/>
</dbReference>
<protein>
    <submittedName>
        <fullName evidence="2">Uncharacterized protein</fullName>
    </submittedName>
</protein>
<gene>
    <name evidence="2" type="ORF">F5878DRAFT_633948</name>
</gene>
<feature type="region of interest" description="Disordered" evidence="1">
    <location>
        <begin position="96"/>
        <end position="363"/>
    </location>
</feature>